<dbReference type="NCBIfam" id="TIGR01167">
    <property type="entry name" value="LPXTG_anchor"/>
    <property type="match status" value="1"/>
</dbReference>
<organism evidence="8 9">
    <name type="scientific">Schaedlerella arabinosiphila</name>
    <dbReference type="NCBI Taxonomy" id="2044587"/>
    <lineage>
        <taxon>Bacteria</taxon>
        <taxon>Bacillati</taxon>
        <taxon>Bacillota</taxon>
        <taxon>Clostridia</taxon>
        <taxon>Lachnospirales</taxon>
        <taxon>Lachnospiraceae</taxon>
        <taxon>Schaedlerella</taxon>
    </lineage>
</organism>
<feature type="domain" description="Thioester" evidence="6">
    <location>
        <begin position="99"/>
        <end position="214"/>
    </location>
</feature>
<keyword evidence="2" id="KW-0964">Secreted</keyword>
<feature type="domain" description="SpaA-like prealbumin fold" evidence="7">
    <location>
        <begin position="513"/>
        <end position="590"/>
    </location>
</feature>
<dbReference type="Gene3D" id="2.60.40.1120">
    <property type="entry name" value="Carboxypeptidase-like, regulatory domain"/>
    <property type="match status" value="1"/>
</dbReference>
<dbReference type="Proteomes" id="UP000274920">
    <property type="component" value="Unassembled WGS sequence"/>
</dbReference>
<comment type="similarity">
    <text evidence="1">Belongs to the serine-aspartate repeat-containing protein (SDr) family.</text>
</comment>
<evidence type="ECO:0000259" key="7">
    <source>
        <dbReference type="Pfam" id="PF17802"/>
    </source>
</evidence>
<keyword evidence="9" id="KW-1185">Reference proteome</keyword>
<feature type="compositionally biased region" description="Acidic residues" evidence="4">
    <location>
        <begin position="710"/>
        <end position="730"/>
    </location>
</feature>
<feature type="region of interest" description="Disordered" evidence="4">
    <location>
        <begin position="628"/>
        <end position="649"/>
    </location>
</feature>
<feature type="domain" description="SpaA-like prealbumin fold" evidence="7">
    <location>
        <begin position="985"/>
        <end position="1063"/>
    </location>
</feature>
<name>A0A3R8LEL5_9FIRM</name>
<reference evidence="8" key="1">
    <citation type="submission" date="2018-10" db="EMBL/GenBank/DDBJ databases">
        <title>Schaedlerella arabinophila gen. nov. sp. nov., isolated from the mouse intestinal tract and comparative analysis with the genome of the closely related altered Schaedler flora strain ASF502.</title>
        <authorList>
            <person name="Miyake S."/>
            <person name="Soh M."/>
            <person name="Seedorf H."/>
        </authorList>
    </citation>
    <scope>NUCLEOTIDE SEQUENCE [LARGE SCALE GENOMIC DNA]</scope>
    <source>
        <strain evidence="8">DSM 106076</strain>
    </source>
</reference>
<dbReference type="PANTHER" id="PTHR36108:SF13">
    <property type="entry name" value="COLOSSIN-B-RELATED"/>
    <property type="match status" value="1"/>
</dbReference>
<feature type="domain" description="SpaA-like prealbumin fold" evidence="7">
    <location>
        <begin position="1096"/>
        <end position="1172"/>
    </location>
</feature>
<evidence type="ECO:0000259" key="6">
    <source>
        <dbReference type="Pfam" id="PF08341"/>
    </source>
</evidence>
<dbReference type="InterPro" id="IPR041033">
    <property type="entry name" value="SpaA_PFL_dom_1"/>
</dbReference>
<feature type="compositionally biased region" description="Acidic residues" evidence="4">
    <location>
        <begin position="673"/>
        <end position="685"/>
    </location>
</feature>
<feature type="region of interest" description="Disordered" evidence="4">
    <location>
        <begin position="673"/>
        <end position="737"/>
    </location>
</feature>
<keyword evidence="3" id="KW-0732">Signal</keyword>
<dbReference type="Pfam" id="PF08341">
    <property type="entry name" value="TED"/>
    <property type="match status" value="1"/>
</dbReference>
<dbReference type="EMBL" id="RHJS01000002">
    <property type="protein sequence ID" value="RRK31722.1"/>
    <property type="molecule type" value="Genomic_DNA"/>
</dbReference>
<feature type="domain" description="SpaA-like prealbumin fold" evidence="7">
    <location>
        <begin position="1294"/>
        <end position="1388"/>
    </location>
</feature>
<dbReference type="RefSeq" id="WP_125127351.1">
    <property type="nucleotide sequence ID" value="NZ_RHJS01000002.1"/>
</dbReference>
<feature type="domain" description="SpaA-like prealbumin fold" evidence="7">
    <location>
        <begin position="1198"/>
        <end position="1290"/>
    </location>
</feature>
<feature type="domain" description="SpaA-like prealbumin fold" evidence="7">
    <location>
        <begin position="1401"/>
        <end position="1485"/>
    </location>
</feature>
<keyword evidence="5" id="KW-1133">Transmembrane helix</keyword>
<keyword evidence="5" id="KW-0812">Transmembrane</keyword>
<dbReference type="InterPro" id="IPR013552">
    <property type="entry name" value="Thioester_dom"/>
</dbReference>
<feature type="domain" description="SpaA-like prealbumin fold" evidence="7">
    <location>
        <begin position="338"/>
        <end position="414"/>
    </location>
</feature>
<dbReference type="PANTHER" id="PTHR36108">
    <property type="entry name" value="COLOSSIN-B-RELATED"/>
    <property type="match status" value="1"/>
</dbReference>
<evidence type="ECO:0000256" key="4">
    <source>
        <dbReference type="SAM" id="MobiDB-lite"/>
    </source>
</evidence>
<protein>
    <submittedName>
        <fullName evidence="8">LPXTG cell wall anchor domain-containing protein</fullName>
    </submittedName>
</protein>
<evidence type="ECO:0000313" key="9">
    <source>
        <dbReference type="Proteomes" id="UP000274920"/>
    </source>
</evidence>
<evidence type="ECO:0000256" key="5">
    <source>
        <dbReference type="SAM" id="Phobius"/>
    </source>
</evidence>
<dbReference type="InterPro" id="IPR013783">
    <property type="entry name" value="Ig-like_fold"/>
</dbReference>
<dbReference type="Gene3D" id="2.60.40.10">
    <property type="entry name" value="Immunoglobulins"/>
    <property type="match status" value="9"/>
</dbReference>
<dbReference type="Pfam" id="PF17802">
    <property type="entry name" value="SpaA"/>
    <property type="match status" value="8"/>
</dbReference>
<keyword evidence="5" id="KW-0472">Membrane</keyword>
<comment type="caution">
    <text evidence="8">The sequence shown here is derived from an EMBL/GenBank/DDBJ whole genome shotgun (WGS) entry which is preliminary data.</text>
</comment>
<accession>A0A3R8LEL5</accession>
<feature type="domain" description="SpaA-like prealbumin fold" evidence="7">
    <location>
        <begin position="841"/>
        <end position="937"/>
    </location>
</feature>
<evidence type="ECO:0000313" key="8">
    <source>
        <dbReference type="EMBL" id="RRK31722.1"/>
    </source>
</evidence>
<evidence type="ECO:0000256" key="3">
    <source>
        <dbReference type="ARBA" id="ARBA00022729"/>
    </source>
</evidence>
<gene>
    <name evidence="8" type="ORF">EBB54_10365</name>
</gene>
<proteinExistence type="inferred from homology"/>
<dbReference type="SUPFAM" id="SSF49478">
    <property type="entry name" value="Cna protein B-type domain"/>
    <property type="match status" value="1"/>
</dbReference>
<sequence length="1533" mass="168240">MKHLFRKRGKRLLALFLSILTVVGVIPTTVFAFSPSEGQTVSSHYGGNFVGSDGDYYYSADSYSYLVYDSNGNTTVRTSSGGNPRRKYMISNGSEERQVYCVESGIAYGTSTNGYTSQSGKNSSYFQNLPYAAQYGIMLTSVYGWQPGKGSPVPGTNEDDYAIATQILIWEYQQQLRTSPQDLHPSPAGIRGDNYLRTIDGRPAKQCYDWILAQMAQHATIPSFASDRSSSAQVHTLKYNPETKKYSLTLTDTNNTRADLKFSGGSGISVSRSGNKYTFTSSRMLTSPASLTVQKNVPGVGNDMLIWGRVGFQTMLCGADDPVVFYVKVDTETYGTGRIRKTSEDGVVSNISFHITGNGVDKTVKTKADGTVDVELMPGTYTVTEQDIDRYEPQKSQRVTIVSGQTSTVTFNNKLKRGSLEVIKTSEDQFVQDMTFHLYGTSLSGLPVDEYAVTDASGVARFENVLISGSTPYTLEEVNTPVRYVVPAAQTAPVQWNVVTKRSFTNILKKFRVEVTKTDRKTGYAQGDASLAGAVYGVYRGDELVASYTTDATGSFISDYFICGSNWTLREISPSEGYLLDETVYPIPADPGNYTEELNQIPIGVTEQVIMGRIRLVKHIDAELEDVEKVETQTEMPSENGAEPVEEENGEVLQAVSTVSGGDAQTGMELEADEALSQEAEEGSDAEAAVNGEDSQTDMETDADGQQSQDTEETTEDNESEMVPETEPETDPFAPVPIPPEDIEAPGHEGIIEKPEEGAEFQIYLASAGSFDAAREDERDILITDTDGFAASKDLPYGRYVVHQIKGQEGQAFIPDFIVYIRTDDQTYSYILNNITKASLIRVEKHDAETGKIIPAAGVGFQVRDLSTGELIAETIYYPTPVIINTFFTNEEGWLMLPNELPHGQYELIEVETCYGYVLDSEPVPFTVDGTQDVVVVEKHNMPQKGKIVVAKNGEVFASVTTSDGADKDGVEVLYQPVYEIHGMEGAVYEIRAAEDIITPDGTLRAEKGKVVDTVTTGPGGAVSSKELYLGKYEIVETKAPYGMVLNKEPHQVELVYAGQEIDLTETAAGVYNERQKVELGLEKTLELNEAFGIGNNNELANITFGLYAAEDLTAADGSVIPADGLLEVVSVDTDGRGVAKTDLPLGSYYLKEHSTDAHYLLSDAKYPVVFAYGDQDTAVVTIAANDGEPIVNELVYGSISGKKLDEDGEGLGGAKIGLFAPSAEEFTEESAILVTASDEDGSFRFEDVPYGLWMVREIEQPEGFVLCTELFPVAINEDEQVIEVEITNEFIRGNLHLTKFDKDYPENKLSGAVFEVYRDVNGNKELDKHDELLGTMEETETGQYEMRDLLYGGVLVKEKTAPDGFYLDENVYYAMIDTDGETYEIENEAGKGFYNQAHRGNLKIVKTSSDGRVEGFSFRVVGDNYDQTFQTDARGEIFIEDLRVGRYTITEVEDSVSAGYKRPDPVTVELVVDETLTVNVHNDKITVDVPKTGDTSNLWLWFGLMAAGAGGIGACAYSLRKRKKGLRFHSKR</sequence>
<evidence type="ECO:0000256" key="2">
    <source>
        <dbReference type="ARBA" id="ARBA00022525"/>
    </source>
</evidence>
<feature type="transmembrane region" description="Helical" evidence="5">
    <location>
        <begin position="1499"/>
        <end position="1520"/>
    </location>
</feature>
<evidence type="ECO:0000256" key="1">
    <source>
        <dbReference type="ARBA" id="ARBA00007257"/>
    </source>
</evidence>